<evidence type="ECO:0000313" key="4">
    <source>
        <dbReference type="EMBL" id="ADV62503.1"/>
    </source>
</evidence>
<name>E8R2K3_ISOPI</name>
<dbReference type="RefSeq" id="WP_013564791.1">
    <property type="nucleotide sequence ID" value="NC_014962.1"/>
</dbReference>
<keyword evidence="1" id="KW-0175">Coiled coil</keyword>
<keyword evidence="5" id="KW-1185">Reference proteome</keyword>
<sequence length="543" mass="61193">MAAPGNESKGLQIAVAILATLVVLMGVVSYFLYSSYAETSEKLAAAESQKNEQTQVANRFRQNFEEVRRIAGFTDDDLEKLKDARNQRASELTSRIQSIREQVDAVVTKVQEDARNAQGGEYGRLPEEIEDLKRKARELSDKIESEPEIDQGSQMNRLTDLLLNNAQLMAQLARDNINLRRNLSTIDAVNQAGVREIQAALERRSEELVNEQRDADERMRSLRESLTQAQRENTDRARTIDELNTQMREKERKAEEQRLANLETISNLRDELSKTETVLDSPDGTVIYVNVARNEVVLDITRAMGARPQMTMSIFDKRSPGLPTDRPKATVKLVRVGEQNSVATIQRIVDPTDPINPGDLVYSPVWSPNAPVLFALLGKMDLNRDGVDDRDDVRRLIERSGGRVVYDLPPPNARMPESGQLNARVDWYIIDDQEPLRTFAKRVIPTPEDQAFLERQTEIIKEARLYGIRPMPLRRLATYLNYRSNEVDQGVVQYKNEATIESILYPEGRPVPPPGSQPGEDQDDAMSNDEPVAVPGRGFGGRG</sequence>
<dbReference type="Proteomes" id="UP000008631">
    <property type="component" value="Chromosome"/>
</dbReference>
<dbReference type="EMBL" id="CP002353">
    <property type="protein sequence ID" value="ADV62503.1"/>
    <property type="molecule type" value="Genomic_DNA"/>
</dbReference>
<feature type="transmembrane region" description="Helical" evidence="3">
    <location>
        <begin position="12"/>
        <end position="33"/>
    </location>
</feature>
<evidence type="ECO:0000313" key="5">
    <source>
        <dbReference type="Proteomes" id="UP000008631"/>
    </source>
</evidence>
<evidence type="ECO:0000256" key="1">
    <source>
        <dbReference type="SAM" id="Coils"/>
    </source>
</evidence>
<accession>E8R2K3</accession>
<protein>
    <submittedName>
        <fullName evidence="4">Uncharacterized protein</fullName>
    </submittedName>
</protein>
<proteinExistence type="predicted"/>
<evidence type="ECO:0000256" key="3">
    <source>
        <dbReference type="SAM" id="Phobius"/>
    </source>
</evidence>
<gene>
    <name evidence="4" type="ordered locus">Isop_1923</name>
</gene>
<reference key="1">
    <citation type="submission" date="2010-11" db="EMBL/GenBank/DDBJ databases">
        <title>The complete sequence of chromosome of Isophaera pallida ATCC 43644.</title>
        <authorList>
            <consortium name="US DOE Joint Genome Institute (JGI-PGF)"/>
            <person name="Lucas S."/>
            <person name="Copeland A."/>
            <person name="Lapidus A."/>
            <person name="Bruce D."/>
            <person name="Goodwin L."/>
            <person name="Pitluck S."/>
            <person name="Kyrpides N."/>
            <person name="Mavromatis K."/>
            <person name="Pagani I."/>
            <person name="Ivanova N."/>
            <person name="Saunders E."/>
            <person name="Brettin T."/>
            <person name="Detter J.C."/>
            <person name="Han C."/>
            <person name="Tapia R."/>
            <person name="Land M."/>
            <person name="Hauser L."/>
            <person name="Markowitz V."/>
            <person name="Cheng J.-F."/>
            <person name="Hugenholtz P."/>
            <person name="Woyke T."/>
            <person name="Wu D."/>
            <person name="Eisen J.A."/>
        </authorList>
    </citation>
    <scope>NUCLEOTIDE SEQUENCE</scope>
    <source>
        <strain>ATCC 43644</strain>
    </source>
</reference>
<dbReference type="OrthoDB" id="230112at2"/>
<dbReference type="InParanoid" id="E8R2K3"/>
<dbReference type="KEGG" id="ipa:Isop_1923"/>
<dbReference type="STRING" id="575540.Isop_1923"/>
<organism evidence="4 5">
    <name type="scientific">Isosphaera pallida (strain ATCC 43644 / DSM 9630 / IS1B)</name>
    <dbReference type="NCBI Taxonomy" id="575540"/>
    <lineage>
        <taxon>Bacteria</taxon>
        <taxon>Pseudomonadati</taxon>
        <taxon>Planctomycetota</taxon>
        <taxon>Planctomycetia</taxon>
        <taxon>Isosphaerales</taxon>
        <taxon>Isosphaeraceae</taxon>
        <taxon>Isosphaera</taxon>
    </lineage>
</organism>
<feature type="coiled-coil region" evidence="1">
    <location>
        <begin position="194"/>
        <end position="260"/>
    </location>
</feature>
<feature type="coiled-coil region" evidence="1">
    <location>
        <begin position="36"/>
        <end position="63"/>
    </location>
</feature>
<reference evidence="4 5" key="2">
    <citation type="journal article" date="2011" name="Stand. Genomic Sci.">
        <title>Complete genome sequence of Isosphaera pallida type strain (IS1B).</title>
        <authorList>
            <consortium name="US DOE Joint Genome Institute (JGI-PGF)"/>
            <person name="Goker M."/>
            <person name="Cleland D."/>
            <person name="Saunders E."/>
            <person name="Lapidus A."/>
            <person name="Nolan M."/>
            <person name="Lucas S."/>
            <person name="Hammon N."/>
            <person name="Deshpande S."/>
            <person name="Cheng J.F."/>
            <person name="Tapia R."/>
            <person name="Han C."/>
            <person name="Goodwin L."/>
            <person name="Pitluck S."/>
            <person name="Liolios K."/>
            <person name="Pagani I."/>
            <person name="Ivanova N."/>
            <person name="Mavromatis K."/>
            <person name="Pati A."/>
            <person name="Chen A."/>
            <person name="Palaniappan K."/>
            <person name="Land M."/>
            <person name="Hauser L."/>
            <person name="Chang Y.J."/>
            <person name="Jeffries C.D."/>
            <person name="Detter J.C."/>
            <person name="Beck B."/>
            <person name="Woyke T."/>
            <person name="Bristow J."/>
            <person name="Eisen J.A."/>
            <person name="Markowitz V."/>
            <person name="Hugenholtz P."/>
            <person name="Kyrpides N.C."/>
            <person name="Klenk H.P."/>
        </authorList>
    </citation>
    <scope>NUCLEOTIDE SEQUENCE [LARGE SCALE GENOMIC DNA]</scope>
    <source>
        <strain evidence="5">ATCC 43644 / DSM 9630 / IS1B</strain>
    </source>
</reference>
<dbReference type="eggNOG" id="COG1196">
    <property type="taxonomic scope" value="Bacteria"/>
</dbReference>
<feature type="region of interest" description="Disordered" evidence="2">
    <location>
        <begin position="503"/>
        <end position="543"/>
    </location>
</feature>
<keyword evidence="3" id="KW-1133">Transmembrane helix</keyword>
<dbReference type="HOGENOM" id="CLU_539520_0_0_0"/>
<evidence type="ECO:0000256" key="2">
    <source>
        <dbReference type="SAM" id="MobiDB-lite"/>
    </source>
</evidence>
<keyword evidence="3" id="KW-0472">Membrane</keyword>
<keyword evidence="3" id="KW-0812">Transmembrane</keyword>
<dbReference type="AlphaFoldDB" id="E8R2K3"/>